<dbReference type="Proteomes" id="UP000243006">
    <property type="component" value="Unassembled WGS sequence"/>
</dbReference>
<dbReference type="AlphaFoldDB" id="A0A1Y3EA01"/>
<evidence type="ECO:0000313" key="1">
    <source>
        <dbReference type="EMBL" id="OUC41953.1"/>
    </source>
</evidence>
<name>A0A1Y3EA01_9BILA</name>
<proteinExistence type="predicted"/>
<evidence type="ECO:0000313" key="2">
    <source>
        <dbReference type="Proteomes" id="UP000243006"/>
    </source>
</evidence>
<accession>A0A1Y3EA01</accession>
<comment type="caution">
    <text evidence="1">The sequence shown here is derived from an EMBL/GenBank/DDBJ whole genome shotgun (WGS) entry which is preliminary data.</text>
</comment>
<sequence>GQLTTTTECYSENATRSASQIEDYAQYCSVRCIWYCDTRGSYNERLERGCTARRYSEYRSRAHGHHGLHLVQPGYN</sequence>
<reference evidence="1 2" key="1">
    <citation type="submission" date="2015-04" db="EMBL/GenBank/DDBJ databases">
        <title>Draft genome of the roundworm Trichinella nativa.</title>
        <authorList>
            <person name="Mitreva M."/>
        </authorList>
    </citation>
    <scope>NUCLEOTIDE SEQUENCE [LARGE SCALE GENOMIC DNA]</scope>
    <source>
        <strain evidence="1 2">ISS45</strain>
    </source>
</reference>
<gene>
    <name evidence="1" type="ORF">D917_10564</name>
</gene>
<dbReference type="EMBL" id="LVZM01018765">
    <property type="protein sequence ID" value="OUC41953.1"/>
    <property type="molecule type" value="Genomic_DNA"/>
</dbReference>
<organism evidence="1 2">
    <name type="scientific">Trichinella nativa</name>
    <dbReference type="NCBI Taxonomy" id="6335"/>
    <lineage>
        <taxon>Eukaryota</taxon>
        <taxon>Metazoa</taxon>
        <taxon>Ecdysozoa</taxon>
        <taxon>Nematoda</taxon>
        <taxon>Enoplea</taxon>
        <taxon>Dorylaimia</taxon>
        <taxon>Trichinellida</taxon>
        <taxon>Trichinellidae</taxon>
        <taxon>Trichinella</taxon>
    </lineage>
</organism>
<feature type="non-terminal residue" evidence="1">
    <location>
        <position position="1"/>
    </location>
</feature>
<protein>
    <submittedName>
        <fullName evidence="1">Uncharacterized protein</fullName>
    </submittedName>
</protein>